<dbReference type="Proteomes" id="UP000515135">
    <property type="component" value="Unplaced"/>
</dbReference>
<dbReference type="PANTHER" id="PTHR48071:SF28">
    <property type="entry name" value="SRCR DOMAIN-CONTAINING PROTEIN"/>
    <property type="match status" value="1"/>
</dbReference>
<dbReference type="PRINTS" id="PR00258">
    <property type="entry name" value="SPERACTRCPTR"/>
</dbReference>
<organism evidence="11 12">
    <name type="scientific">Branchiostoma belcheri</name>
    <name type="common">Amphioxus</name>
    <dbReference type="NCBI Taxonomy" id="7741"/>
    <lineage>
        <taxon>Eukaryota</taxon>
        <taxon>Metazoa</taxon>
        <taxon>Chordata</taxon>
        <taxon>Cephalochordata</taxon>
        <taxon>Leptocardii</taxon>
        <taxon>Amphioxiformes</taxon>
        <taxon>Branchiostomatidae</taxon>
        <taxon>Branchiostoma</taxon>
    </lineage>
</organism>
<keyword evidence="6" id="KW-0472">Membrane</keyword>
<feature type="domain" description="SRCR" evidence="10">
    <location>
        <begin position="122"/>
        <end position="224"/>
    </location>
</feature>
<sequence length="338" mass="37334">MGSEKEIPLDSSRIRLVPWGWSHGPNKGLVEVRPADSWTWGGVCAEHFDLRDADVVCRMLGYIWANDFYDTGKVYGEQGLAYMADLRCDGNESSLFDCSYAGWGIHGCQNGVVVCGTLMNRIRLIGGSGPNEGRVEVRPEDSMTWGTVCHNRFNMDDADVVCRMLGYPNATQVQNDAYFGQGTGPIYMDDLRCDGNETSLFSCSYAGWTIQDCDHGQDAGVVCRMIVSFSDSSRIRLVGGSGPNEGRVEVRPADSYRWGTVCHNGFDLKDAEVVCRILGYPNVYGVRLGAHFGRGTGPIYIEDLQCDGTESSLFNCSHKGWRVHDCDPWHDEDVGVVC</sequence>
<feature type="disulfide bond" evidence="9">
    <location>
        <begin position="149"/>
        <end position="213"/>
    </location>
</feature>
<dbReference type="GO" id="GO:0016020">
    <property type="term" value="C:membrane"/>
    <property type="evidence" value="ECO:0007669"/>
    <property type="project" value="UniProtKB-SubCell"/>
</dbReference>
<dbReference type="SMART" id="SM00202">
    <property type="entry name" value="SR"/>
    <property type="match status" value="3"/>
</dbReference>
<evidence type="ECO:0000256" key="3">
    <source>
        <dbReference type="ARBA" id="ARBA00022729"/>
    </source>
</evidence>
<dbReference type="SUPFAM" id="SSF56487">
    <property type="entry name" value="SRCR-like"/>
    <property type="match status" value="3"/>
</dbReference>
<keyword evidence="4" id="KW-0677">Repeat</keyword>
<feature type="domain" description="SRCR" evidence="10">
    <location>
        <begin position="14"/>
        <end position="116"/>
    </location>
</feature>
<evidence type="ECO:0000256" key="1">
    <source>
        <dbReference type="ARBA" id="ARBA00004167"/>
    </source>
</evidence>
<evidence type="ECO:0000313" key="12">
    <source>
        <dbReference type="RefSeq" id="XP_019634567.1"/>
    </source>
</evidence>
<keyword evidence="3" id="KW-0732">Signal</keyword>
<feature type="disulfide bond" evidence="9">
    <location>
        <begin position="262"/>
        <end position="326"/>
    </location>
</feature>
<reference evidence="12" key="1">
    <citation type="submission" date="2025-08" db="UniProtKB">
        <authorList>
            <consortium name="RefSeq"/>
        </authorList>
    </citation>
    <scope>IDENTIFICATION</scope>
    <source>
        <tissue evidence="12">Gonad</tissue>
    </source>
</reference>
<feature type="domain" description="SRCR" evidence="10">
    <location>
        <begin position="235"/>
        <end position="338"/>
    </location>
</feature>
<feature type="disulfide bond" evidence="9">
    <location>
        <begin position="44"/>
        <end position="108"/>
    </location>
</feature>
<dbReference type="InterPro" id="IPR001190">
    <property type="entry name" value="SRCR"/>
</dbReference>
<evidence type="ECO:0000259" key="10">
    <source>
        <dbReference type="PROSITE" id="PS50287"/>
    </source>
</evidence>
<dbReference type="InterPro" id="IPR036772">
    <property type="entry name" value="SRCR-like_dom_sf"/>
</dbReference>
<name>A0A6P4ZUE1_BRABE</name>
<dbReference type="PANTHER" id="PTHR48071">
    <property type="entry name" value="SRCR DOMAIN-CONTAINING PROTEIN"/>
    <property type="match status" value="1"/>
</dbReference>
<feature type="disulfide bond" evidence="9">
    <location>
        <begin position="88"/>
        <end position="98"/>
    </location>
</feature>
<evidence type="ECO:0000256" key="9">
    <source>
        <dbReference type="PROSITE-ProRule" id="PRU00196"/>
    </source>
</evidence>
<dbReference type="OrthoDB" id="536948at2759"/>
<dbReference type="KEGG" id="bbel:109477670"/>
<dbReference type="FunFam" id="3.10.250.10:FF:000016">
    <property type="entry name" value="Scavenger receptor cysteine-rich protein type 12"/>
    <property type="match status" value="1"/>
</dbReference>
<gene>
    <name evidence="12" type="primary">LOC109477670</name>
</gene>
<comment type="caution">
    <text evidence="9">Lacks conserved residue(s) required for the propagation of feature annotation.</text>
</comment>
<feature type="disulfide bond" evidence="9">
    <location>
        <begin position="162"/>
        <end position="223"/>
    </location>
</feature>
<evidence type="ECO:0000256" key="5">
    <source>
        <dbReference type="ARBA" id="ARBA00022989"/>
    </source>
</evidence>
<feature type="non-terminal residue" evidence="12">
    <location>
        <position position="338"/>
    </location>
</feature>
<comment type="subcellular location">
    <subcellularLocation>
        <location evidence="1">Membrane</location>
        <topology evidence="1">Single-pass membrane protein</topology>
    </subcellularLocation>
</comment>
<dbReference type="FunFam" id="3.10.250.10:FF:000011">
    <property type="entry name" value="Scavenger receptor class A member 5"/>
    <property type="match status" value="2"/>
</dbReference>
<keyword evidence="8" id="KW-0325">Glycoprotein</keyword>
<dbReference type="RefSeq" id="XP_019634567.1">
    <property type="nucleotide sequence ID" value="XM_019779008.1"/>
</dbReference>
<accession>A0A6P4ZUE1</accession>
<keyword evidence="7 9" id="KW-1015">Disulfide bond</keyword>
<proteinExistence type="predicted"/>
<evidence type="ECO:0000256" key="2">
    <source>
        <dbReference type="ARBA" id="ARBA00022692"/>
    </source>
</evidence>
<keyword evidence="2" id="KW-0812">Transmembrane</keyword>
<keyword evidence="11" id="KW-1185">Reference proteome</keyword>
<evidence type="ECO:0000256" key="8">
    <source>
        <dbReference type="ARBA" id="ARBA00023180"/>
    </source>
</evidence>
<evidence type="ECO:0000313" key="11">
    <source>
        <dbReference type="Proteomes" id="UP000515135"/>
    </source>
</evidence>
<protein>
    <submittedName>
        <fullName evidence="12">Deleted in malignant brain tumors 1 protein-like</fullName>
    </submittedName>
</protein>
<keyword evidence="5" id="KW-1133">Transmembrane helix</keyword>
<evidence type="ECO:0000256" key="6">
    <source>
        <dbReference type="ARBA" id="ARBA00023136"/>
    </source>
</evidence>
<evidence type="ECO:0000256" key="4">
    <source>
        <dbReference type="ARBA" id="ARBA00022737"/>
    </source>
</evidence>
<dbReference type="Gene3D" id="3.10.250.10">
    <property type="entry name" value="SRCR-like domain"/>
    <property type="match status" value="3"/>
</dbReference>
<feature type="disulfide bond" evidence="9">
    <location>
        <begin position="306"/>
        <end position="316"/>
    </location>
</feature>
<feature type="disulfide bond" evidence="9">
    <location>
        <begin position="193"/>
        <end position="203"/>
    </location>
</feature>
<dbReference type="PROSITE" id="PS50287">
    <property type="entry name" value="SRCR_2"/>
    <property type="match status" value="3"/>
</dbReference>
<dbReference type="GeneID" id="109477670"/>
<dbReference type="AlphaFoldDB" id="A0A6P4ZUE1"/>
<dbReference type="Pfam" id="PF00530">
    <property type="entry name" value="SRCR"/>
    <property type="match status" value="3"/>
</dbReference>
<evidence type="ECO:0000256" key="7">
    <source>
        <dbReference type="ARBA" id="ARBA00023157"/>
    </source>
</evidence>